<dbReference type="AlphaFoldDB" id="A0A178N1W2"/>
<dbReference type="EMBL" id="LWQU01000007">
    <property type="protein sequence ID" value="OAN67323.1"/>
    <property type="molecule type" value="Genomic_DNA"/>
</dbReference>
<comment type="caution">
    <text evidence="1">The sequence shown here is derived from an EMBL/GenBank/DDBJ whole genome shotgun (WGS) entry which is preliminary data.</text>
</comment>
<sequence length="187" mass="20419">MDRQGDGNRGRNTLQHRQLLFQQQAVAAEMDIHAGLGHQVQALFQPRMQEGFAEMVQGQSVLAGLLGDVDTAGQGLLGHVALGPLHARMRAIAAFHVAVTGQLDLKNPKGNRFHINTSSRIQRRRWSSKKTSDASILPLLGVRIHRREMKTARRVSPAGRLGFGDSYAAFARPATSSTMSPMMAVMS</sequence>
<keyword evidence="2" id="KW-1185">Reference proteome</keyword>
<protein>
    <submittedName>
        <fullName evidence="1">Uncharacterized protein</fullName>
    </submittedName>
</protein>
<evidence type="ECO:0000313" key="1">
    <source>
        <dbReference type="EMBL" id="OAN67323.1"/>
    </source>
</evidence>
<accession>A0A178N1W2</accession>
<dbReference type="Proteomes" id="UP000078543">
    <property type="component" value="Unassembled WGS sequence"/>
</dbReference>
<name>A0A178N1W2_9PROT</name>
<evidence type="ECO:0000313" key="2">
    <source>
        <dbReference type="Proteomes" id="UP000078543"/>
    </source>
</evidence>
<proteinExistence type="predicted"/>
<organism evidence="1 2">
    <name type="scientific">Magnetospirillum moscoviense</name>
    <dbReference type="NCBI Taxonomy" id="1437059"/>
    <lineage>
        <taxon>Bacteria</taxon>
        <taxon>Pseudomonadati</taxon>
        <taxon>Pseudomonadota</taxon>
        <taxon>Alphaproteobacteria</taxon>
        <taxon>Rhodospirillales</taxon>
        <taxon>Rhodospirillaceae</taxon>
        <taxon>Magnetospirillum</taxon>
    </lineage>
</organism>
<reference evidence="1 2" key="1">
    <citation type="submission" date="2016-04" db="EMBL/GenBank/DDBJ databases">
        <title>Draft genome sequence of freshwater magnetotactic bacteria Magnetospirillum marisnigri SP-1 and Magnetospirillum moscoviense BB-1.</title>
        <authorList>
            <person name="Koziaeva V."/>
            <person name="Dziuba M.V."/>
            <person name="Ivanov T.M."/>
            <person name="Kuznetsov B."/>
            <person name="Grouzdev D.S."/>
        </authorList>
    </citation>
    <scope>NUCLEOTIDE SEQUENCE [LARGE SCALE GENOMIC DNA]</scope>
    <source>
        <strain evidence="1 2">BB-1</strain>
    </source>
</reference>
<gene>
    <name evidence="1" type="ORF">A6A05_18255</name>
</gene>